<reference evidence="3" key="1">
    <citation type="journal article" date="2019" name="Int. J. Syst. Evol. Microbiol.">
        <title>The Global Catalogue of Microorganisms (GCM) 10K type strain sequencing project: providing services to taxonomists for standard genome sequencing and annotation.</title>
        <authorList>
            <consortium name="The Broad Institute Genomics Platform"/>
            <consortium name="The Broad Institute Genome Sequencing Center for Infectious Disease"/>
            <person name="Wu L."/>
            <person name="Ma J."/>
        </authorList>
    </citation>
    <scope>NUCLEOTIDE SEQUENCE [LARGE SCALE GENOMIC DNA]</scope>
    <source>
        <strain evidence="3">CCUG 62952</strain>
    </source>
</reference>
<name>A0ABW3CV75_9FLAO</name>
<keyword evidence="1" id="KW-0732">Signal</keyword>
<accession>A0ABW3CV75</accession>
<comment type="caution">
    <text evidence="2">The sequence shown here is derived from an EMBL/GenBank/DDBJ whole genome shotgun (WGS) entry which is preliminary data.</text>
</comment>
<organism evidence="2 3">
    <name type="scientific">Sungkyunkwania multivorans</name>
    <dbReference type="NCBI Taxonomy" id="1173618"/>
    <lineage>
        <taxon>Bacteria</taxon>
        <taxon>Pseudomonadati</taxon>
        <taxon>Bacteroidota</taxon>
        <taxon>Flavobacteriia</taxon>
        <taxon>Flavobacteriales</taxon>
        <taxon>Flavobacteriaceae</taxon>
        <taxon>Sungkyunkwania</taxon>
    </lineage>
</organism>
<evidence type="ECO:0000313" key="3">
    <source>
        <dbReference type="Proteomes" id="UP001596978"/>
    </source>
</evidence>
<proteinExistence type="predicted"/>
<gene>
    <name evidence="2" type="ORF">ACFQ1M_05540</name>
</gene>
<sequence length="180" mass="20518">MVNLKKALLIFITFFAHSITKAYVKPFFAQTETPVTDTFFAPTENCSELVDKATPKVYVVIKLAQQNTKHLQKYAADLNAKLNEYGIKTETLFLERNFEGAIYREAEGLGAAYILYVNQIAPTTKDVSFDTSFDVLSFDLEHTYSWKEVVYQLNLNLQKENSIAVANNLILKRFIENIGK</sequence>
<keyword evidence="3" id="KW-1185">Reference proteome</keyword>
<dbReference type="Proteomes" id="UP001596978">
    <property type="component" value="Unassembled WGS sequence"/>
</dbReference>
<feature type="signal peptide" evidence="1">
    <location>
        <begin position="1"/>
        <end position="22"/>
    </location>
</feature>
<dbReference type="RefSeq" id="WP_386405088.1">
    <property type="nucleotide sequence ID" value="NZ_JBHTJH010000004.1"/>
</dbReference>
<evidence type="ECO:0000313" key="2">
    <source>
        <dbReference type="EMBL" id="MFD0861659.1"/>
    </source>
</evidence>
<protein>
    <submittedName>
        <fullName evidence="2">Uncharacterized protein</fullName>
    </submittedName>
</protein>
<dbReference type="EMBL" id="JBHTJH010000004">
    <property type="protein sequence ID" value="MFD0861659.1"/>
    <property type="molecule type" value="Genomic_DNA"/>
</dbReference>
<feature type="chain" id="PRO_5046714854" evidence="1">
    <location>
        <begin position="23"/>
        <end position="180"/>
    </location>
</feature>
<evidence type="ECO:0000256" key="1">
    <source>
        <dbReference type="SAM" id="SignalP"/>
    </source>
</evidence>